<evidence type="ECO:0000313" key="6">
    <source>
        <dbReference type="EMBL" id="KAJ4445302.1"/>
    </source>
</evidence>
<dbReference type="Gene3D" id="3.10.20.90">
    <property type="entry name" value="Phosphatidylinositol 3-kinase Catalytic Subunit, Chain A, domain 1"/>
    <property type="match status" value="1"/>
</dbReference>
<feature type="compositionally biased region" description="Low complexity" evidence="3">
    <location>
        <begin position="217"/>
        <end position="228"/>
    </location>
</feature>
<dbReference type="InterPro" id="IPR006615">
    <property type="entry name" value="Pept_C19_DUSP"/>
</dbReference>
<evidence type="ECO:0000256" key="3">
    <source>
        <dbReference type="SAM" id="MobiDB-lite"/>
    </source>
</evidence>
<name>A0ABQ8TG27_PERAM</name>
<dbReference type="InterPro" id="IPR035927">
    <property type="entry name" value="DUSP-like_sf"/>
</dbReference>
<evidence type="ECO:0000256" key="1">
    <source>
        <dbReference type="ARBA" id="ARBA00000707"/>
    </source>
</evidence>
<sequence length="612" mass="68460">MCLVNAWLLYRRHCCQRRITKHKPLLAFRSEIAHGLLKAGKTTIRKRGRPSDDSVSTLKEATPKRTPLVPRPVDDVCHIVLGLRPVSREEEGDIVRGWLEREERRGYKVGQFWYLIAMDWWRSWTDYVTYRAGSESPMSTSTNGSSPGSNTGSLKRAGRLSGRRLQQQASCRRLCCVGQQFCGGDGNKSIGDRSTLGCTWLATTSPRSKPQENQFEPPSVTSSPSHSPRQPRKAVPSSCSLGPPPAPGPIDNSVLVATPACKVVTLTGEGGKLKRNLMLVRWRDFELVPDSLWKALFQWYGGAPALPRQPLKHGANFHCPTGHGGVPLDILHKLVESMPDRVAAVIATRVVPRGSKGAKTEFGDSFAKNSQQVELELYPLNLRLLRHQAQPARAPQTTWSGMVGGYGAAALSTTGYAYVSNLPTPPKRYLAYVAAFSRMATVKQVYDFLCARLRIRPEDMRLWHYRDENNMLLIEDEEPTLEDLGIMDEDQLLIEVRNKDLTWPEEMGSLAIPMQDKRKQIPTEKGATGLNNLGNTCFMNAALQCVSNTRALTQYFTGNMHLYELNRNNPLGMKGHIAKRYGDLIHDIWSGTAKTIAPLKLRVGYVFQLFYF</sequence>
<evidence type="ECO:0000256" key="2">
    <source>
        <dbReference type="ARBA" id="ARBA00012759"/>
    </source>
</evidence>
<dbReference type="Pfam" id="PF00443">
    <property type="entry name" value="UCH"/>
    <property type="match status" value="1"/>
</dbReference>
<dbReference type="PANTHER" id="PTHR21646">
    <property type="entry name" value="UBIQUITIN CARBOXYL-TERMINAL HYDROLASE"/>
    <property type="match status" value="1"/>
</dbReference>
<feature type="region of interest" description="Disordered" evidence="3">
    <location>
        <begin position="134"/>
        <end position="161"/>
    </location>
</feature>
<dbReference type="Pfam" id="PF06337">
    <property type="entry name" value="DUSP"/>
    <property type="match status" value="1"/>
</dbReference>
<dbReference type="SMART" id="SM00695">
    <property type="entry name" value="DUSP"/>
    <property type="match status" value="1"/>
</dbReference>
<dbReference type="EMBL" id="JAJSOF020000011">
    <property type="protein sequence ID" value="KAJ4445302.1"/>
    <property type="molecule type" value="Genomic_DNA"/>
</dbReference>
<dbReference type="PROSITE" id="PS00972">
    <property type="entry name" value="USP_1"/>
    <property type="match status" value="1"/>
</dbReference>
<reference evidence="6 7" key="1">
    <citation type="journal article" date="2022" name="Allergy">
        <title>Genome assembly and annotation of Periplaneta americana reveal a comprehensive cockroach allergen profile.</title>
        <authorList>
            <person name="Wang L."/>
            <person name="Xiong Q."/>
            <person name="Saelim N."/>
            <person name="Wang L."/>
            <person name="Nong W."/>
            <person name="Wan A.T."/>
            <person name="Shi M."/>
            <person name="Liu X."/>
            <person name="Cao Q."/>
            <person name="Hui J.H.L."/>
            <person name="Sookrung N."/>
            <person name="Leung T.F."/>
            <person name="Tungtrongchitr A."/>
            <person name="Tsui S.K.W."/>
        </authorList>
    </citation>
    <scope>NUCLEOTIDE SEQUENCE [LARGE SCALE GENOMIC DNA]</scope>
    <source>
        <strain evidence="6">PWHHKU_190912</strain>
    </source>
</reference>
<comment type="catalytic activity">
    <reaction evidence="1">
        <text>Thiol-dependent hydrolysis of ester, thioester, amide, peptide and isopeptide bonds formed by the C-terminal Gly of ubiquitin (a 76-residue protein attached to proteins as an intracellular targeting signal).</text>
        <dbReference type="EC" id="3.4.19.12"/>
    </reaction>
</comment>
<dbReference type="Gene3D" id="3.30.2230.10">
    <property type="entry name" value="DUSP-like"/>
    <property type="match status" value="1"/>
</dbReference>
<dbReference type="InterPro" id="IPR001394">
    <property type="entry name" value="Peptidase_C19_UCH"/>
</dbReference>
<feature type="region of interest" description="Disordered" evidence="3">
    <location>
        <begin position="43"/>
        <end position="62"/>
    </location>
</feature>
<accession>A0ABQ8TG27</accession>
<dbReference type="PANTHER" id="PTHR21646:SF76">
    <property type="entry name" value="UBIQUITIN CARBOXYL-TERMINAL HYDROLASE 32"/>
    <property type="match status" value="1"/>
</dbReference>
<dbReference type="PROSITE" id="PS51283">
    <property type="entry name" value="DUSP"/>
    <property type="match status" value="1"/>
</dbReference>
<feature type="region of interest" description="Disordered" evidence="3">
    <location>
        <begin position="202"/>
        <end position="246"/>
    </location>
</feature>
<organism evidence="6 7">
    <name type="scientific">Periplaneta americana</name>
    <name type="common">American cockroach</name>
    <name type="synonym">Blatta americana</name>
    <dbReference type="NCBI Taxonomy" id="6978"/>
    <lineage>
        <taxon>Eukaryota</taxon>
        <taxon>Metazoa</taxon>
        <taxon>Ecdysozoa</taxon>
        <taxon>Arthropoda</taxon>
        <taxon>Hexapoda</taxon>
        <taxon>Insecta</taxon>
        <taxon>Pterygota</taxon>
        <taxon>Neoptera</taxon>
        <taxon>Polyneoptera</taxon>
        <taxon>Dictyoptera</taxon>
        <taxon>Blattodea</taxon>
        <taxon>Blattoidea</taxon>
        <taxon>Blattidae</taxon>
        <taxon>Blattinae</taxon>
        <taxon>Periplaneta</taxon>
    </lineage>
</organism>
<comment type="caution">
    <text evidence="6">The sequence shown here is derived from an EMBL/GenBank/DDBJ whole genome shotgun (WGS) entry which is preliminary data.</text>
</comment>
<dbReference type="Proteomes" id="UP001148838">
    <property type="component" value="Unassembled WGS sequence"/>
</dbReference>
<protein>
    <recommendedName>
        <fullName evidence="2">ubiquitinyl hydrolase 1</fullName>
        <ecNumber evidence="2">3.4.19.12</ecNumber>
    </recommendedName>
</protein>
<dbReference type="InterPro" id="IPR028889">
    <property type="entry name" value="USP"/>
</dbReference>
<gene>
    <name evidence="6" type="ORF">ANN_07107</name>
</gene>
<evidence type="ECO:0000259" key="4">
    <source>
        <dbReference type="PROSITE" id="PS50235"/>
    </source>
</evidence>
<feature type="domain" description="DUSP" evidence="5">
    <location>
        <begin position="86"/>
        <end position="311"/>
    </location>
</feature>
<dbReference type="InterPro" id="IPR050185">
    <property type="entry name" value="Ub_carboxyl-term_hydrolase"/>
</dbReference>
<dbReference type="EC" id="3.4.19.12" evidence="2"/>
<dbReference type="PROSITE" id="PS50235">
    <property type="entry name" value="USP_3"/>
    <property type="match status" value="1"/>
</dbReference>
<keyword evidence="7" id="KW-1185">Reference proteome</keyword>
<evidence type="ECO:0000259" key="5">
    <source>
        <dbReference type="PROSITE" id="PS51283"/>
    </source>
</evidence>
<dbReference type="SUPFAM" id="SSF143791">
    <property type="entry name" value="DUSP-like"/>
    <property type="match status" value="1"/>
</dbReference>
<proteinExistence type="predicted"/>
<feature type="domain" description="USP" evidence="4">
    <location>
        <begin position="528"/>
        <end position="612"/>
    </location>
</feature>
<dbReference type="InterPro" id="IPR038765">
    <property type="entry name" value="Papain-like_cys_pep_sf"/>
</dbReference>
<dbReference type="SUPFAM" id="SSF54001">
    <property type="entry name" value="Cysteine proteinases"/>
    <property type="match status" value="1"/>
</dbReference>
<dbReference type="Gene3D" id="3.90.70.10">
    <property type="entry name" value="Cysteine proteinases"/>
    <property type="match status" value="1"/>
</dbReference>
<evidence type="ECO:0000313" key="7">
    <source>
        <dbReference type="Proteomes" id="UP001148838"/>
    </source>
</evidence>
<feature type="compositionally biased region" description="Polar residues" evidence="3">
    <location>
        <begin position="202"/>
        <end position="216"/>
    </location>
</feature>
<feature type="compositionally biased region" description="Low complexity" evidence="3">
    <location>
        <begin position="134"/>
        <end position="153"/>
    </location>
</feature>
<dbReference type="InterPro" id="IPR018200">
    <property type="entry name" value="USP_CS"/>
</dbReference>